<sequence>MGQIHNIEKLTDCKFLNLYHLNATSVHNTPVSYFVASRAKSINELKIKTGKNTPDGVIIYSLHGEKRDRVVLVRQYRYAIGGYIYEFPAGLVEPNEEFHEGAVREMYEETGLKFTPLKVDPAFEKPYFTTVGMTDESCATVYGYAEGEISKDAQEDTEEIEVVLADREEVKRILREENVAIMCAYQLMHFLQDEDPFAFLKEEL</sequence>
<dbReference type="AlphaFoldDB" id="A0A564WQT4"/>
<dbReference type="Proteomes" id="UP000366766">
    <property type="component" value="Unassembled WGS sequence"/>
</dbReference>
<dbReference type="GO" id="GO:0006753">
    <property type="term" value="P:nucleoside phosphate metabolic process"/>
    <property type="evidence" value="ECO:0007669"/>
    <property type="project" value="TreeGrafter"/>
</dbReference>
<dbReference type="Pfam" id="PF00293">
    <property type="entry name" value="NUDIX"/>
    <property type="match status" value="1"/>
</dbReference>
<dbReference type="CDD" id="cd03424">
    <property type="entry name" value="NUDIX_ADPRase_Nudt5_UGPPase_Nudt14"/>
    <property type="match status" value="1"/>
</dbReference>
<evidence type="ECO:0000313" key="5">
    <source>
        <dbReference type="Proteomes" id="UP000366766"/>
    </source>
</evidence>
<proteinExistence type="predicted"/>
<dbReference type="RefSeq" id="WP_144136961.1">
    <property type="nucleotide sequence ID" value="NZ_CABHOF010000037.1"/>
</dbReference>
<dbReference type="PANTHER" id="PTHR11839:SF18">
    <property type="entry name" value="NUDIX HYDROLASE DOMAIN-CONTAINING PROTEIN"/>
    <property type="match status" value="1"/>
</dbReference>
<comment type="cofactor">
    <cofactor evidence="1">
        <name>Mg(2+)</name>
        <dbReference type="ChEBI" id="CHEBI:18420"/>
    </cofactor>
</comment>
<protein>
    <submittedName>
        <fullName evidence="4">Adenosine nucleotide hydrolase NudE</fullName>
    </submittedName>
</protein>
<keyword evidence="5" id="KW-1185">Reference proteome</keyword>
<dbReference type="PROSITE" id="PS51462">
    <property type="entry name" value="NUDIX"/>
    <property type="match status" value="1"/>
</dbReference>
<evidence type="ECO:0000313" key="4">
    <source>
        <dbReference type="EMBL" id="VUX64821.1"/>
    </source>
</evidence>
<dbReference type="SUPFAM" id="SSF55811">
    <property type="entry name" value="Nudix"/>
    <property type="match status" value="1"/>
</dbReference>
<dbReference type="Gene3D" id="3.90.79.10">
    <property type="entry name" value="Nucleoside Triphosphate Pyrophosphohydrolase"/>
    <property type="match status" value="1"/>
</dbReference>
<evidence type="ECO:0000256" key="1">
    <source>
        <dbReference type="ARBA" id="ARBA00001946"/>
    </source>
</evidence>
<name>A0A564WQT4_9FIRM</name>
<dbReference type="GO" id="GO:0019693">
    <property type="term" value="P:ribose phosphate metabolic process"/>
    <property type="evidence" value="ECO:0007669"/>
    <property type="project" value="TreeGrafter"/>
</dbReference>
<dbReference type="GO" id="GO:0016787">
    <property type="term" value="F:hydrolase activity"/>
    <property type="evidence" value="ECO:0007669"/>
    <property type="project" value="UniProtKB-KW"/>
</dbReference>
<dbReference type="InterPro" id="IPR015797">
    <property type="entry name" value="NUDIX_hydrolase-like_dom_sf"/>
</dbReference>
<dbReference type="PROSITE" id="PS00893">
    <property type="entry name" value="NUDIX_BOX"/>
    <property type="match status" value="1"/>
</dbReference>
<gene>
    <name evidence="4" type="ORF">BWLFYP14_01678</name>
</gene>
<reference evidence="4 5" key="1">
    <citation type="submission" date="2019-07" db="EMBL/GenBank/DDBJ databases">
        <authorList>
            <person name="Chang H.-W."/>
            <person name="Raman A."/>
            <person name="Venkatesh S."/>
            <person name="Gehrig J."/>
        </authorList>
    </citation>
    <scope>NUCLEOTIDE SEQUENCE [LARGE SCALE GENOMIC DNA]</scope>
    <source>
        <strain evidence="4">Blautia_wexlerae_LFYP_14</strain>
    </source>
</reference>
<dbReference type="InterPro" id="IPR020084">
    <property type="entry name" value="NUDIX_hydrolase_CS"/>
</dbReference>
<organism evidence="4 5">
    <name type="scientific">Blautia wexlerae</name>
    <dbReference type="NCBI Taxonomy" id="418240"/>
    <lineage>
        <taxon>Bacteria</taxon>
        <taxon>Bacillati</taxon>
        <taxon>Bacillota</taxon>
        <taxon>Clostridia</taxon>
        <taxon>Lachnospirales</taxon>
        <taxon>Lachnospiraceae</taxon>
        <taxon>Blautia</taxon>
    </lineage>
</organism>
<evidence type="ECO:0000259" key="3">
    <source>
        <dbReference type="PROSITE" id="PS51462"/>
    </source>
</evidence>
<feature type="domain" description="Nudix hydrolase" evidence="3">
    <location>
        <begin position="50"/>
        <end position="187"/>
    </location>
</feature>
<accession>A0A564WQT4</accession>
<dbReference type="EMBL" id="CABHOF010000037">
    <property type="protein sequence ID" value="VUX64821.1"/>
    <property type="molecule type" value="Genomic_DNA"/>
</dbReference>
<dbReference type="InterPro" id="IPR000086">
    <property type="entry name" value="NUDIX_hydrolase_dom"/>
</dbReference>
<evidence type="ECO:0000256" key="2">
    <source>
        <dbReference type="ARBA" id="ARBA00022801"/>
    </source>
</evidence>
<dbReference type="PANTHER" id="PTHR11839">
    <property type="entry name" value="UDP/ADP-SUGAR PYROPHOSPHATASE"/>
    <property type="match status" value="1"/>
</dbReference>
<keyword evidence="2 4" id="KW-0378">Hydrolase</keyword>